<evidence type="ECO:0000313" key="8">
    <source>
        <dbReference type="EMBL" id="KAH3797050.1"/>
    </source>
</evidence>
<dbReference type="Gene3D" id="2.60.120.260">
    <property type="entry name" value="Galactose-binding domain-like"/>
    <property type="match status" value="1"/>
</dbReference>
<comment type="similarity">
    <text evidence="1">Belongs to the glycosyl hydrolase 10 (cellulase F) family.</text>
</comment>
<dbReference type="PRINTS" id="PR00134">
    <property type="entry name" value="GLHYDRLASE10"/>
</dbReference>
<reference evidence="8" key="2">
    <citation type="submission" date="2020-11" db="EMBL/GenBank/DDBJ databases">
        <authorList>
            <person name="McCartney M.A."/>
            <person name="Auch B."/>
            <person name="Kono T."/>
            <person name="Mallez S."/>
            <person name="Becker A."/>
            <person name="Gohl D.M."/>
            <person name="Silverstein K.A.T."/>
            <person name="Koren S."/>
            <person name="Bechman K.B."/>
            <person name="Herman A."/>
            <person name="Abrahante J.E."/>
            <person name="Garbe J."/>
        </authorList>
    </citation>
    <scope>NUCLEOTIDE SEQUENCE</scope>
    <source>
        <strain evidence="8">Duluth1</strain>
        <tissue evidence="8">Whole animal</tissue>
    </source>
</reference>
<evidence type="ECO:0000256" key="1">
    <source>
        <dbReference type="ARBA" id="ARBA00007495"/>
    </source>
</evidence>
<dbReference type="InterPro" id="IPR017853">
    <property type="entry name" value="GH"/>
</dbReference>
<evidence type="ECO:0000256" key="3">
    <source>
        <dbReference type="ARBA" id="ARBA00022801"/>
    </source>
</evidence>
<feature type="chain" id="PRO_5039593918" description="GH10 domain-containing protein" evidence="6">
    <location>
        <begin position="21"/>
        <end position="564"/>
    </location>
</feature>
<dbReference type="InterPro" id="IPR001000">
    <property type="entry name" value="GH10_dom"/>
</dbReference>
<dbReference type="SMART" id="SM00633">
    <property type="entry name" value="Glyco_10"/>
    <property type="match status" value="1"/>
</dbReference>
<dbReference type="PANTHER" id="PTHR31490">
    <property type="entry name" value="GLYCOSYL HYDROLASE"/>
    <property type="match status" value="1"/>
</dbReference>
<keyword evidence="4" id="KW-0119">Carbohydrate metabolism</keyword>
<keyword evidence="5" id="KW-0624">Polysaccharide degradation</keyword>
<dbReference type="GO" id="GO:0000272">
    <property type="term" value="P:polysaccharide catabolic process"/>
    <property type="evidence" value="ECO:0007669"/>
    <property type="project" value="UniProtKB-KW"/>
</dbReference>
<name>A0A9D4FE43_DREPO</name>
<dbReference type="GO" id="GO:0031176">
    <property type="term" value="F:endo-1,4-beta-xylanase activity"/>
    <property type="evidence" value="ECO:0007669"/>
    <property type="project" value="UniProtKB-ARBA"/>
</dbReference>
<dbReference type="OrthoDB" id="1650875at2759"/>
<dbReference type="AlphaFoldDB" id="A0A9D4FE43"/>
<dbReference type="PANTHER" id="PTHR31490:SF1">
    <property type="entry name" value="ENDO-1,4-BETA-XYLANASE 1"/>
    <property type="match status" value="1"/>
</dbReference>
<keyword evidence="9" id="KW-1185">Reference proteome</keyword>
<dbReference type="EMBL" id="JAIWYP010000007">
    <property type="protein sequence ID" value="KAH3797050.1"/>
    <property type="molecule type" value="Genomic_DNA"/>
</dbReference>
<dbReference type="Pfam" id="PF02018">
    <property type="entry name" value="CBM_4_9"/>
    <property type="match status" value="1"/>
</dbReference>
<evidence type="ECO:0000256" key="2">
    <source>
        <dbReference type="ARBA" id="ARBA00022737"/>
    </source>
</evidence>
<evidence type="ECO:0000313" key="9">
    <source>
        <dbReference type="Proteomes" id="UP000828390"/>
    </source>
</evidence>
<evidence type="ECO:0000256" key="5">
    <source>
        <dbReference type="ARBA" id="ARBA00023326"/>
    </source>
</evidence>
<keyword evidence="3" id="KW-0378">Hydrolase</keyword>
<accession>A0A9D4FE43</accession>
<evidence type="ECO:0000256" key="4">
    <source>
        <dbReference type="ARBA" id="ARBA00023277"/>
    </source>
</evidence>
<dbReference type="InterPro" id="IPR044846">
    <property type="entry name" value="GH10"/>
</dbReference>
<feature type="domain" description="GH10" evidence="7">
    <location>
        <begin position="219"/>
        <end position="498"/>
    </location>
</feature>
<dbReference type="Gene3D" id="3.20.20.80">
    <property type="entry name" value="Glycosidases"/>
    <property type="match status" value="1"/>
</dbReference>
<dbReference type="SUPFAM" id="SSF51445">
    <property type="entry name" value="(Trans)glycosidases"/>
    <property type="match status" value="1"/>
</dbReference>
<keyword evidence="2" id="KW-0677">Repeat</keyword>
<dbReference type="InterPro" id="IPR003305">
    <property type="entry name" value="CenC_carb-bd"/>
</dbReference>
<dbReference type="Proteomes" id="UP000828390">
    <property type="component" value="Unassembled WGS sequence"/>
</dbReference>
<protein>
    <recommendedName>
        <fullName evidence="7">GH10 domain-containing protein</fullName>
    </recommendedName>
</protein>
<evidence type="ECO:0000256" key="6">
    <source>
        <dbReference type="SAM" id="SignalP"/>
    </source>
</evidence>
<dbReference type="SUPFAM" id="SSF49785">
    <property type="entry name" value="Galactose-binding domain-like"/>
    <property type="match status" value="1"/>
</dbReference>
<evidence type="ECO:0000259" key="7">
    <source>
        <dbReference type="PROSITE" id="PS51760"/>
    </source>
</evidence>
<gene>
    <name evidence="8" type="ORF">DPMN_150625</name>
</gene>
<comment type="caution">
    <text evidence="8">The sequence shown here is derived from an EMBL/GenBank/DDBJ whole genome shotgun (WGS) entry which is preliminary data.</text>
</comment>
<dbReference type="Pfam" id="PF00331">
    <property type="entry name" value="Glyco_hydro_10"/>
    <property type="match status" value="1"/>
</dbReference>
<feature type="signal peptide" evidence="6">
    <location>
        <begin position="1"/>
        <end position="20"/>
    </location>
</feature>
<sequence length="564" mass="63358">MSPTLFVLLIFVSLLIRCNGEITQLVHDPDMEGLHQSWKCRAHCTLTPSHDAHTGKTSLLVTNRGSINDGLSQSVNLTPNGRYNFTFYVKLLNLTTGNMYDMVQATLACSNANHIKFGQERYTRLNHWTKVGGVAHAPADTSGCFIRVQVSDIHADHVIDDVSLVAVPNITDWRAEANERIESIRKSNITIRLTGAEPNANYEIELYQTKHEFAFGSAISATQFIDPAYSHYQHAFYENFEWAVLENDLKWQQMERRQGHIHSTEAMATLKSLNASGIKVRGHNVFWGVDLHTPTWVTTLSQHDLQVAMDNRINNVVAMARNYVRHWDVNNENLHGDFYEQRTRDPNITMKMFSSVHKVDPNALLFLNDFGIMENNVAQSLRNQAMLFKSAGVPIHGIGIQSHLHKMDLDITAMKARLDTVAEAGLPIWITELSVETTNQTVRASVLRDVMTLYFSHPAIKGILLWGFWNGRIYNTTAALFEGPNVQPNAAGLMYQELFKTTWRTNVTLPVHGNGDVTVRGFQGVYKVTVKKSDKELTNQYVSVIDDKAIVLDISGLSAPAIVG</sequence>
<dbReference type="InterPro" id="IPR008979">
    <property type="entry name" value="Galactose-bd-like_sf"/>
</dbReference>
<proteinExistence type="inferred from homology"/>
<organism evidence="8 9">
    <name type="scientific">Dreissena polymorpha</name>
    <name type="common">Zebra mussel</name>
    <name type="synonym">Mytilus polymorpha</name>
    <dbReference type="NCBI Taxonomy" id="45954"/>
    <lineage>
        <taxon>Eukaryota</taxon>
        <taxon>Metazoa</taxon>
        <taxon>Spiralia</taxon>
        <taxon>Lophotrochozoa</taxon>
        <taxon>Mollusca</taxon>
        <taxon>Bivalvia</taxon>
        <taxon>Autobranchia</taxon>
        <taxon>Heteroconchia</taxon>
        <taxon>Euheterodonta</taxon>
        <taxon>Imparidentia</taxon>
        <taxon>Neoheterodontei</taxon>
        <taxon>Myida</taxon>
        <taxon>Dreissenoidea</taxon>
        <taxon>Dreissenidae</taxon>
        <taxon>Dreissena</taxon>
    </lineage>
</organism>
<keyword evidence="6" id="KW-0732">Signal</keyword>
<reference evidence="8" key="1">
    <citation type="journal article" date="2019" name="bioRxiv">
        <title>The Genome of the Zebra Mussel, Dreissena polymorpha: A Resource for Invasive Species Research.</title>
        <authorList>
            <person name="McCartney M.A."/>
            <person name="Auch B."/>
            <person name="Kono T."/>
            <person name="Mallez S."/>
            <person name="Zhang Y."/>
            <person name="Obille A."/>
            <person name="Becker A."/>
            <person name="Abrahante J.E."/>
            <person name="Garbe J."/>
            <person name="Badalamenti J.P."/>
            <person name="Herman A."/>
            <person name="Mangelson H."/>
            <person name="Liachko I."/>
            <person name="Sullivan S."/>
            <person name="Sone E.D."/>
            <person name="Koren S."/>
            <person name="Silverstein K.A.T."/>
            <person name="Beckman K.B."/>
            <person name="Gohl D.M."/>
        </authorList>
    </citation>
    <scope>NUCLEOTIDE SEQUENCE</scope>
    <source>
        <strain evidence="8">Duluth1</strain>
        <tissue evidence="8">Whole animal</tissue>
    </source>
</reference>
<dbReference type="PROSITE" id="PS51760">
    <property type="entry name" value="GH10_2"/>
    <property type="match status" value="1"/>
</dbReference>